<sequence length="381" mass="42592">RSAERLLELCRNNGGVYIKVGQHLANLDYIMPREYIEVLSSLFNDAPQSDINDVHIVIEEDLGCKVEELFDDFDPTPIASASLAQVHVAYCKKTKKKLAVKVQHRGLRETSAGDLFAVTRVVRVIDAMFKDFTFCWIADEMAPQLPKELDFVLEGKNAEKADLHVKKMGLACCIPKVIWQNTSPRVLTMEFEEGFKATDIESLEASGLKKSDVAKLVSSVFNSQVFLSGFVHCDPHPGNCLIRRSKKGTAELVLVDHGLYKKLDDDFRIKYAELWRSLMMADLDGIENACSGLGVKKMYPLFAAMLTARPYDEIIERSKNGSLSAPSSVSSQKESQADRAVIRGYAKQFLGEIFALLGVLPPQMLLLLKMNDCLRHIDMAL</sequence>
<dbReference type="Pfam" id="PF03109">
    <property type="entry name" value="ABC1"/>
    <property type="match status" value="1"/>
</dbReference>
<evidence type="ECO:0000313" key="4">
    <source>
        <dbReference type="Proteomes" id="UP000095751"/>
    </source>
</evidence>
<reference evidence="3 4" key="1">
    <citation type="submission" date="2016-09" db="EMBL/GenBank/DDBJ databases">
        <title>Extensive genetic diversity and differential bi-allelic expression allows diatom success in the polar Southern Ocean.</title>
        <authorList>
            <consortium name="DOE Joint Genome Institute"/>
            <person name="Mock T."/>
            <person name="Otillar R.P."/>
            <person name="Strauss J."/>
            <person name="Dupont C."/>
            <person name="Frickenhaus S."/>
            <person name="Maumus F."/>
            <person name="Mcmullan M."/>
            <person name="Sanges R."/>
            <person name="Schmutz J."/>
            <person name="Toseland A."/>
            <person name="Valas R."/>
            <person name="Veluchamy A."/>
            <person name="Ward B.J."/>
            <person name="Allen A."/>
            <person name="Barry K."/>
            <person name="Falciatore A."/>
            <person name="Ferrante M."/>
            <person name="Fortunato A.E."/>
            <person name="Gloeckner G."/>
            <person name="Gruber A."/>
            <person name="Hipkin R."/>
            <person name="Janech M."/>
            <person name="Kroth P."/>
            <person name="Leese F."/>
            <person name="Lindquist E."/>
            <person name="Lyon B.R."/>
            <person name="Martin J."/>
            <person name="Mayer C."/>
            <person name="Parker M."/>
            <person name="Quesneville H."/>
            <person name="Raymond J."/>
            <person name="Uhlig C."/>
            <person name="Valentin K.U."/>
            <person name="Worden A.Z."/>
            <person name="Armbrust E.V."/>
            <person name="Bowler C."/>
            <person name="Green B."/>
            <person name="Moulton V."/>
            <person name="Van Oosterhout C."/>
            <person name="Grigoriev I."/>
        </authorList>
    </citation>
    <scope>NUCLEOTIDE SEQUENCE [LARGE SCALE GENOMIC DNA]</scope>
    <source>
        <strain evidence="3 4">CCMP1102</strain>
    </source>
</reference>
<feature type="non-terminal residue" evidence="3">
    <location>
        <position position="1"/>
    </location>
</feature>
<feature type="domain" description="ABC1 atypical kinase-like" evidence="2">
    <location>
        <begin position="42"/>
        <end position="288"/>
    </location>
</feature>
<dbReference type="EMBL" id="KV784355">
    <property type="protein sequence ID" value="OEU20369.1"/>
    <property type="molecule type" value="Genomic_DNA"/>
</dbReference>
<comment type="similarity">
    <text evidence="1">Belongs to the protein kinase superfamily. ADCK protein kinase family.</text>
</comment>
<dbReference type="GO" id="GO:0007005">
    <property type="term" value="P:mitochondrion organization"/>
    <property type="evidence" value="ECO:0007669"/>
    <property type="project" value="TreeGrafter"/>
</dbReference>
<organism evidence="3 4">
    <name type="scientific">Fragilariopsis cylindrus CCMP1102</name>
    <dbReference type="NCBI Taxonomy" id="635003"/>
    <lineage>
        <taxon>Eukaryota</taxon>
        <taxon>Sar</taxon>
        <taxon>Stramenopiles</taxon>
        <taxon>Ochrophyta</taxon>
        <taxon>Bacillariophyta</taxon>
        <taxon>Bacillariophyceae</taxon>
        <taxon>Bacillariophycidae</taxon>
        <taxon>Bacillariales</taxon>
        <taxon>Bacillariaceae</taxon>
        <taxon>Fragilariopsis</taxon>
    </lineage>
</organism>
<dbReference type="GO" id="GO:0005743">
    <property type="term" value="C:mitochondrial inner membrane"/>
    <property type="evidence" value="ECO:0007669"/>
    <property type="project" value="TreeGrafter"/>
</dbReference>
<dbReference type="InterPro" id="IPR004147">
    <property type="entry name" value="ABC1_dom"/>
</dbReference>
<dbReference type="InterPro" id="IPR045307">
    <property type="entry name" value="ADCK1_dom"/>
</dbReference>
<dbReference type="CDD" id="cd13969">
    <property type="entry name" value="ADCK1-like"/>
    <property type="match status" value="1"/>
</dbReference>
<dbReference type="Proteomes" id="UP000095751">
    <property type="component" value="Unassembled WGS sequence"/>
</dbReference>
<dbReference type="GO" id="GO:0055088">
    <property type="term" value="P:lipid homeostasis"/>
    <property type="evidence" value="ECO:0007669"/>
    <property type="project" value="TreeGrafter"/>
</dbReference>
<proteinExistence type="inferred from homology"/>
<evidence type="ECO:0000256" key="1">
    <source>
        <dbReference type="ARBA" id="ARBA00009670"/>
    </source>
</evidence>
<dbReference type="InterPro" id="IPR051130">
    <property type="entry name" value="Mito_struct-func_regulator"/>
</dbReference>
<dbReference type="PANTHER" id="PTHR43173">
    <property type="entry name" value="ABC1 FAMILY PROTEIN"/>
    <property type="match status" value="1"/>
</dbReference>
<dbReference type="PANTHER" id="PTHR43173:SF19">
    <property type="entry name" value="AARF DOMAIN-CONTAINING PROTEIN KINASE 1"/>
    <property type="match status" value="1"/>
</dbReference>
<protein>
    <submittedName>
        <fullName evidence="3">ABC1-domain-containing protein</fullName>
    </submittedName>
</protein>
<evidence type="ECO:0000259" key="2">
    <source>
        <dbReference type="Pfam" id="PF03109"/>
    </source>
</evidence>
<gene>
    <name evidence="3" type="ORF">FRACYDRAFT_149358</name>
</gene>
<dbReference type="InterPro" id="IPR011009">
    <property type="entry name" value="Kinase-like_dom_sf"/>
</dbReference>
<dbReference type="AlphaFoldDB" id="A0A1E7FQC1"/>
<keyword evidence="4" id="KW-1185">Reference proteome</keyword>
<dbReference type="KEGG" id="fcy:FRACYDRAFT_149358"/>
<name>A0A1E7FQC1_9STRA</name>
<dbReference type="SUPFAM" id="SSF56112">
    <property type="entry name" value="Protein kinase-like (PK-like)"/>
    <property type="match status" value="1"/>
</dbReference>
<dbReference type="OrthoDB" id="427480at2759"/>
<dbReference type="InParanoid" id="A0A1E7FQC1"/>
<evidence type="ECO:0000313" key="3">
    <source>
        <dbReference type="EMBL" id="OEU20369.1"/>
    </source>
</evidence>
<feature type="non-terminal residue" evidence="3">
    <location>
        <position position="381"/>
    </location>
</feature>
<accession>A0A1E7FQC1</accession>